<reference evidence="1 2" key="1">
    <citation type="submission" date="2016-10" db="EMBL/GenBank/DDBJ databases">
        <authorList>
            <person name="Varghese N."/>
            <person name="Submissions S."/>
        </authorList>
    </citation>
    <scope>NUCLEOTIDE SEQUENCE [LARGE SCALE GENOMIC DNA]</scope>
    <source>
        <strain evidence="1 2">LMG 21974</strain>
    </source>
</reference>
<dbReference type="EMBL" id="FOEV01000018">
    <property type="protein sequence ID" value="SER37747.1"/>
    <property type="molecule type" value="Genomic_DNA"/>
</dbReference>
<protein>
    <submittedName>
        <fullName evidence="1">Uncharacterized protein</fullName>
    </submittedName>
</protein>
<name>A0A9X8MH68_9PSED</name>
<organism evidence="1 2">
    <name type="scientific">Pseudomonas lutea</name>
    <dbReference type="NCBI Taxonomy" id="243924"/>
    <lineage>
        <taxon>Bacteria</taxon>
        <taxon>Pseudomonadati</taxon>
        <taxon>Pseudomonadota</taxon>
        <taxon>Gammaproteobacteria</taxon>
        <taxon>Pseudomonadales</taxon>
        <taxon>Pseudomonadaceae</taxon>
        <taxon>Pseudomonas</taxon>
    </lineage>
</organism>
<dbReference type="AlphaFoldDB" id="A0A9X8MH68"/>
<comment type="caution">
    <text evidence="1">The sequence shown here is derived from an EMBL/GenBank/DDBJ whole genome shotgun (WGS) entry which is preliminary data.</text>
</comment>
<sequence length="87" mass="9697">MRIVKRPGSLASSNEQGQGRLIHAVDRNYHVFDGFEPALCGERPRGKNGWTDYEYMKMPIPAVTCPKCLERLEALKTESGSTATGRD</sequence>
<dbReference type="Proteomes" id="UP000183210">
    <property type="component" value="Unassembled WGS sequence"/>
</dbReference>
<evidence type="ECO:0000313" key="2">
    <source>
        <dbReference type="Proteomes" id="UP000183210"/>
    </source>
</evidence>
<accession>A0A9X8MH68</accession>
<proteinExistence type="predicted"/>
<evidence type="ECO:0000313" key="1">
    <source>
        <dbReference type="EMBL" id="SER37747.1"/>
    </source>
</evidence>
<gene>
    <name evidence="1" type="ORF">SAMN05216409_118109</name>
</gene>